<reference evidence="2 3" key="1">
    <citation type="submission" date="2023-05" db="EMBL/GenBank/DDBJ databases">
        <title>Novel species of genus Flectobacillus isolated from stream in China.</title>
        <authorList>
            <person name="Lu H."/>
        </authorList>
    </citation>
    <scope>NUCLEOTIDE SEQUENCE [LARGE SCALE GENOMIC DNA]</scope>
    <source>
        <strain evidence="2 3">KCTC 42575</strain>
    </source>
</reference>
<dbReference type="Gene3D" id="3.10.180.10">
    <property type="entry name" value="2,3-Dihydroxybiphenyl 1,2-Dioxygenase, domain 1"/>
    <property type="match status" value="1"/>
</dbReference>
<sequence length="278" mass="32001">MQKPIYSCIWYNHQATEAADFYTNLFPNSHILQQNPMVSSFELMGTKFMGLNGGPRYKPSPALSYYVYCGSEQEIERLYSALLEGGNAVMPLGEYDWSKKYAWLCDKFGVYWQLDIQAIEASQKIVPTLLFANDKFPRLQEAVNQYVQIFNNSTIKIESLYPAHFNFPEERVMFCQYQLGSILFNAISSPNAHDFDFSPGNSFVVECDTQEEIDFYWENLGKNGRYNQCGWLADQYGVSWQIVPSILPKLMSDPAKSKNVVQAFMKMQKFDIQTLLDA</sequence>
<dbReference type="CDD" id="cd06588">
    <property type="entry name" value="PhnB_like"/>
    <property type="match status" value="2"/>
</dbReference>
<dbReference type="EMBL" id="JASHIF010000009">
    <property type="protein sequence ID" value="MDI9860003.1"/>
    <property type="molecule type" value="Genomic_DNA"/>
</dbReference>
<dbReference type="Proteomes" id="UP001236507">
    <property type="component" value="Unassembled WGS sequence"/>
</dbReference>
<dbReference type="PANTHER" id="PTHR33990">
    <property type="entry name" value="PROTEIN YJDN-RELATED"/>
    <property type="match status" value="1"/>
</dbReference>
<evidence type="ECO:0000313" key="3">
    <source>
        <dbReference type="Proteomes" id="UP001236507"/>
    </source>
</evidence>
<comment type="caution">
    <text evidence="2">The sequence shown here is derived from an EMBL/GenBank/DDBJ whole genome shotgun (WGS) entry which is preliminary data.</text>
</comment>
<dbReference type="Pfam" id="PF06983">
    <property type="entry name" value="3-dmu-9_3-mt"/>
    <property type="match status" value="2"/>
</dbReference>
<feature type="domain" description="PhnB-like" evidence="1">
    <location>
        <begin position="5"/>
        <end position="114"/>
    </location>
</feature>
<organism evidence="2 3">
    <name type="scientific">Flectobacillus roseus</name>
    <dbReference type="NCBI Taxonomy" id="502259"/>
    <lineage>
        <taxon>Bacteria</taxon>
        <taxon>Pseudomonadati</taxon>
        <taxon>Bacteroidota</taxon>
        <taxon>Cytophagia</taxon>
        <taxon>Cytophagales</taxon>
        <taxon>Flectobacillaceae</taxon>
        <taxon>Flectobacillus</taxon>
    </lineage>
</organism>
<dbReference type="InterPro" id="IPR028973">
    <property type="entry name" value="PhnB-like"/>
</dbReference>
<protein>
    <submittedName>
        <fullName evidence="2">VOC family protein</fullName>
    </submittedName>
</protein>
<keyword evidence="3" id="KW-1185">Reference proteome</keyword>
<dbReference type="Gene3D" id="3.30.720.100">
    <property type="match status" value="1"/>
</dbReference>
<accession>A0ABT6Y8U7</accession>
<dbReference type="SUPFAM" id="SSF54593">
    <property type="entry name" value="Glyoxalase/Bleomycin resistance protein/Dihydroxybiphenyl dioxygenase"/>
    <property type="match status" value="2"/>
</dbReference>
<gene>
    <name evidence="2" type="ORF">QM524_12350</name>
</gene>
<dbReference type="Gene3D" id="3.30.720.110">
    <property type="match status" value="1"/>
</dbReference>
<proteinExistence type="predicted"/>
<feature type="domain" description="PhnB-like" evidence="1">
    <location>
        <begin position="123"/>
        <end position="243"/>
    </location>
</feature>
<dbReference type="RefSeq" id="WP_283344834.1">
    <property type="nucleotide sequence ID" value="NZ_JASHIF010000009.1"/>
</dbReference>
<evidence type="ECO:0000313" key="2">
    <source>
        <dbReference type="EMBL" id="MDI9860003.1"/>
    </source>
</evidence>
<dbReference type="InterPro" id="IPR029068">
    <property type="entry name" value="Glyas_Bleomycin-R_OHBP_Dase"/>
</dbReference>
<evidence type="ECO:0000259" key="1">
    <source>
        <dbReference type="Pfam" id="PF06983"/>
    </source>
</evidence>
<name>A0ABT6Y8U7_9BACT</name>